<feature type="transmembrane region" description="Helical" evidence="9">
    <location>
        <begin position="468"/>
        <end position="495"/>
    </location>
</feature>
<dbReference type="PRINTS" id="PR00702">
    <property type="entry name" value="ACRIFLAVINRP"/>
</dbReference>
<dbReference type="PANTHER" id="PTHR32063:SF9">
    <property type="entry name" value="SIMILAR TO MULTIDRUG RESISTANCE PROTEIN MEXB"/>
    <property type="match status" value="1"/>
</dbReference>
<keyword evidence="3" id="KW-0813">Transport</keyword>
<keyword evidence="5" id="KW-0997">Cell inner membrane</keyword>
<dbReference type="Proteomes" id="UP000002709">
    <property type="component" value="Chromosome"/>
</dbReference>
<organism evidence="10 11">
    <name type="scientific">Chlorobium luteolum (strain DSM 273 / BCRC 81028 / 2530)</name>
    <name type="common">Pelodictyon luteolum</name>
    <dbReference type="NCBI Taxonomy" id="319225"/>
    <lineage>
        <taxon>Bacteria</taxon>
        <taxon>Pseudomonadati</taxon>
        <taxon>Chlorobiota</taxon>
        <taxon>Chlorobiia</taxon>
        <taxon>Chlorobiales</taxon>
        <taxon>Chlorobiaceae</taxon>
        <taxon>Chlorobium/Pelodictyon group</taxon>
        <taxon>Pelodictyon</taxon>
    </lineage>
</organism>
<dbReference type="FunFam" id="1.20.1640.10:FF:000001">
    <property type="entry name" value="Efflux pump membrane transporter"/>
    <property type="match status" value="1"/>
</dbReference>
<feature type="transmembrane region" description="Helical" evidence="9">
    <location>
        <begin position="1007"/>
        <end position="1033"/>
    </location>
</feature>
<evidence type="ECO:0000256" key="6">
    <source>
        <dbReference type="ARBA" id="ARBA00022692"/>
    </source>
</evidence>
<feature type="transmembrane region" description="Helical" evidence="9">
    <location>
        <begin position="976"/>
        <end position="995"/>
    </location>
</feature>
<keyword evidence="8 9" id="KW-0472">Membrane</keyword>
<evidence type="ECO:0000256" key="2">
    <source>
        <dbReference type="ARBA" id="ARBA00010942"/>
    </source>
</evidence>
<dbReference type="Gene3D" id="3.30.70.1440">
    <property type="entry name" value="Multidrug efflux transporter AcrB pore domain"/>
    <property type="match status" value="1"/>
</dbReference>
<dbReference type="GO" id="GO:0009636">
    <property type="term" value="P:response to toxic substance"/>
    <property type="evidence" value="ECO:0007669"/>
    <property type="project" value="UniProtKB-ARBA"/>
</dbReference>
<keyword evidence="11" id="KW-1185">Reference proteome</keyword>
<comment type="subcellular location">
    <subcellularLocation>
        <location evidence="1">Cell inner membrane</location>
        <topology evidence="1">Multi-pass membrane protein</topology>
    </subcellularLocation>
</comment>
<dbReference type="HOGENOM" id="CLU_002755_1_2_10"/>
<dbReference type="Gene3D" id="3.30.2090.10">
    <property type="entry name" value="Multidrug efflux transporter AcrB TolC docking domain, DN and DC subdomains"/>
    <property type="match status" value="2"/>
</dbReference>
<dbReference type="KEGG" id="plt:Plut_0807"/>
<evidence type="ECO:0000256" key="5">
    <source>
        <dbReference type="ARBA" id="ARBA00022519"/>
    </source>
</evidence>
<feature type="transmembrane region" description="Helical" evidence="9">
    <location>
        <begin position="900"/>
        <end position="924"/>
    </location>
</feature>
<feature type="transmembrane region" description="Helical" evidence="9">
    <location>
        <begin position="364"/>
        <end position="384"/>
    </location>
</feature>
<feature type="transmembrane region" description="Helical" evidence="9">
    <location>
        <begin position="390"/>
        <end position="415"/>
    </location>
</feature>
<dbReference type="InterPro" id="IPR001036">
    <property type="entry name" value="Acrflvin-R"/>
</dbReference>
<dbReference type="InterPro" id="IPR027463">
    <property type="entry name" value="AcrB_DN_DC_subdom"/>
</dbReference>
<dbReference type="Gene3D" id="3.30.70.1430">
    <property type="entry name" value="Multidrug efflux transporter AcrB pore domain"/>
    <property type="match status" value="2"/>
</dbReference>
<name>Q3B4Q3_CHLL3</name>
<feature type="transmembrane region" description="Helical" evidence="9">
    <location>
        <begin position="930"/>
        <end position="955"/>
    </location>
</feature>
<keyword evidence="6 9" id="KW-0812">Transmembrane</keyword>
<reference evidence="11" key="1">
    <citation type="submission" date="2005-08" db="EMBL/GenBank/DDBJ databases">
        <title>Complete sequence of Pelodictyon luteolum DSM 273.</title>
        <authorList>
            <consortium name="US DOE Joint Genome Institute"/>
            <person name="Copeland A."/>
            <person name="Lucas S."/>
            <person name="Lapidus A."/>
            <person name="Barry K."/>
            <person name="Detter J.C."/>
            <person name="Glavina T."/>
            <person name="Hammon N."/>
            <person name="Israni S."/>
            <person name="Pitluck S."/>
            <person name="Bryant D."/>
            <person name="Schmutz J."/>
            <person name="Larimer F."/>
            <person name="Land M."/>
            <person name="Kyrpides N."/>
            <person name="Ivanova N."/>
            <person name="Richardson P."/>
        </authorList>
    </citation>
    <scope>NUCLEOTIDE SEQUENCE [LARGE SCALE GENOMIC DNA]</scope>
    <source>
        <strain evidence="11">DSM 273 / BCRC 81028 / 2530</strain>
    </source>
</reference>
<dbReference type="NCBIfam" id="TIGR00915">
    <property type="entry name" value="2A0602"/>
    <property type="match status" value="1"/>
</dbReference>
<dbReference type="GO" id="GO:0005886">
    <property type="term" value="C:plasma membrane"/>
    <property type="evidence" value="ECO:0007669"/>
    <property type="project" value="UniProtKB-SubCell"/>
</dbReference>
<dbReference type="STRING" id="319225.Plut_0807"/>
<dbReference type="OrthoDB" id="9758234at2"/>
<feature type="transmembrane region" description="Helical" evidence="9">
    <location>
        <begin position="436"/>
        <end position="456"/>
    </location>
</feature>
<evidence type="ECO:0000256" key="4">
    <source>
        <dbReference type="ARBA" id="ARBA00022475"/>
    </source>
</evidence>
<evidence type="ECO:0000256" key="3">
    <source>
        <dbReference type="ARBA" id="ARBA00022448"/>
    </source>
</evidence>
<keyword evidence="4" id="KW-1003">Cell membrane</keyword>
<dbReference type="InterPro" id="IPR004764">
    <property type="entry name" value="MdtF-like"/>
</dbReference>
<dbReference type="eggNOG" id="COG0841">
    <property type="taxonomic scope" value="Bacteria"/>
</dbReference>
<gene>
    <name evidence="10" type="ordered locus">Plut_0807</name>
</gene>
<dbReference type="PANTHER" id="PTHR32063">
    <property type="match status" value="1"/>
</dbReference>
<evidence type="ECO:0000256" key="9">
    <source>
        <dbReference type="SAM" id="Phobius"/>
    </source>
</evidence>
<proteinExistence type="inferred from homology"/>
<feature type="transmembrane region" description="Helical" evidence="9">
    <location>
        <begin position="875"/>
        <end position="893"/>
    </location>
</feature>
<feature type="transmembrane region" description="Helical" evidence="9">
    <location>
        <begin position="545"/>
        <end position="562"/>
    </location>
</feature>
<evidence type="ECO:0000256" key="1">
    <source>
        <dbReference type="ARBA" id="ARBA00004429"/>
    </source>
</evidence>
<evidence type="ECO:0000256" key="7">
    <source>
        <dbReference type="ARBA" id="ARBA00022989"/>
    </source>
</evidence>
<dbReference type="SUPFAM" id="SSF82714">
    <property type="entry name" value="Multidrug efflux transporter AcrB TolC docking domain, DN and DC subdomains"/>
    <property type="match status" value="2"/>
</dbReference>
<evidence type="ECO:0000313" key="11">
    <source>
        <dbReference type="Proteomes" id="UP000002709"/>
    </source>
</evidence>
<comment type="similarity">
    <text evidence="2">Belongs to the resistance-nodulation-cell division (RND) (TC 2.A.6) family.</text>
</comment>
<evidence type="ECO:0000313" key="10">
    <source>
        <dbReference type="EMBL" id="ABB23678.1"/>
    </source>
</evidence>
<protein>
    <submittedName>
        <fullName evidence="10">Hydrophobe/amphiphile efflux-1 HAE1</fullName>
    </submittedName>
</protein>
<dbReference type="Gene3D" id="3.30.70.1320">
    <property type="entry name" value="Multidrug efflux transporter AcrB pore domain like"/>
    <property type="match status" value="1"/>
</dbReference>
<accession>Q3B4Q3</accession>
<dbReference type="SUPFAM" id="SSF82693">
    <property type="entry name" value="Multidrug efflux transporter AcrB pore domain, PN1, PN2, PC1 and PC2 subdomains"/>
    <property type="match status" value="4"/>
</dbReference>
<dbReference type="AlphaFoldDB" id="Q3B4Q3"/>
<feature type="transmembrane region" description="Helical" evidence="9">
    <location>
        <begin position="338"/>
        <end position="357"/>
    </location>
</feature>
<dbReference type="RefSeq" id="WP_011357552.1">
    <property type="nucleotide sequence ID" value="NC_007512.1"/>
</dbReference>
<keyword evidence="7 9" id="KW-1133">Transmembrane helix</keyword>
<dbReference type="EMBL" id="CP000096">
    <property type="protein sequence ID" value="ABB23678.1"/>
    <property type="molecule type" value="Genomic_DNA"/>
</dbReference>
<sequence length="1070" mass="114959">MFERFITRPVLATVISVILVILGLVGMVQLSVTRFPDIAPPSVTVTASYPGASAETVGRSVAPPLEEAINGVENMTYMTSTSANDGSLSINVFFKQGTNADQAAVNVQNRVAQATSRLPAEVNEIGVSTIKRQNSQIMLVNLSSSREEYDQTFLQNYAKINIVDDLARVPGVGQVSVYGNMDYSMRLWLRPEKMAAYGVNPDEVMAAVRSQNLEAAPGSFGESGGTSMQYTIKYPGKFAYPGEFEHIVVRANPDGSILRLGDLARVEFGAYSYGVRVKANGDAGIVLAVYQAPGSNANEVETRLREVLKKASHSLPEGLSVSIPFSSKKVVDESIEQVQHTLIEAFLLVFLVVFLFLQDFRSTLIPAIAVPVAILGTFFFMNLFGFSINVLTLFGLVLAIGIVVDDAIVVVEAVHAKMEKTHWPATAATVSAMREITTAIVTITLVMASVFLPVGFMEGSTGVFYRQFAFTLAIAILISALNALTLSPALCALFLGGLHSTGKEEGKGHRFSAFQRRFFTGFNSGFNALKRRYLGLLLLLLRRKSVALSALGLITVLSLWMFKTTPTGFIPEEDNGFVIVSVSMPAGASLERTEAVMDRAAVMLRSMPAVERVISVAGINILSRSSSPSAGLIFMQLKDLHLRGPGGDIKSVIGTITGSLYSIKEGSFFALSMPTVPGFSTVGGLEFVLQDRSGGSLQKFSGITESFIGSLMQRPEIAFAFTTFNASYPQYSLEVDAARAKRIGVEVSDLLRVMQAYYGSMQASDFNRFGKYYRVVMQAEPDARRDPQSLSGIFVKSSSGSMVPVSSLITLKRVYGPESVDHFNLFNAIPINAVVSPGYSTGQAIAAIGEVSAATLPTGFTYDWKGQSREELESSGGQMAIFLLSVIFVYFLLSALYESYLLPLAVMLSIPTGLLGVFIGIRAAGIENNVYVQVAIIMLIGLLAKNAILIVEFAMQRRIAGMSLGRAAIEGAKARLRPILMTSLAFVAGLLPLLFVTGPAAAGNHSIGAAAIGGMFVGMVLGILVVPVLFVVFQHLQERLTGPAAVIVEAGEQLDSVLAREGTLIKEDEA</sequence>
<dbReference type="GO" id="GO:0042910">
    <property type="term" value="F:xenobiotic transmembrane transporter activity"/>
    <property type="evidence" value="ECO:0007669"/>
    <property type="project" value="TreeGrafter"/>
</dbReference>
<feature type="transmembrane region" description="Helical" evidence="9">
    <location>
        <begin position="12"/>
        <end position="32"/>
    </location>
</feature>
<dbReference type="Pfam" id="PF00873">
    <property type="entry name" value="ACR_tran"/>
    <property type="match status" value="1"/>
</dbReference>
<dbReference type="SUPFAM" id="SSF82866">
    <property type="entry name" value="Multidrug efflux transporter AcrB transmembrane domain"/>
    <property type="match status" value="2"/>
</dbReference>
<evidence type="ECO:0000256" key="8">
    <source>
        <dbReference type="ARBA" id="ARBA00023136"/>
    </source>
</evidence>
<dbReference type="FunFam" id="3.30.70.1430:FF:000001">
    <property type="entry name" value="Efflux pump membrane transporter"/>
    <property type="match status" value="1"/>
</dbReference>
<dbReference type="GO" id="GO:0015562">
    <property type="term" value="F:efflux transmembrane transporter activity"/>
    <property type="evidence" value="ECO:0007669"/>
    <property type="project" value="InterPro"/>
</dbReference>
<dbReference type="Gene3D" id="1.20.1640.10">
    <property type="entry name" value="Multidrug efflux transporter AcrB transmembrane domain"/>
    <property type="match status" value="2"/>
</dbReference>